<dbReference type="CDD" id="cd02440">
    <property type="entry name" value="AdoMet_MTases"/>
    <property type="match status" value="1"/>
</dbReference>
<reference evidence="2 3" key="1">
    <citation type="journal article" date="2014" name="Mol. Plant">
        <title>Chromosome Scale Genome Assembly and Transcriptome Profiling of Nannochloropsis gaditana in Nitrogen Depletion.</title>
        <authorList>
            <person name="Corteggiani Carpinelli E."/>
            <person name="Telatin A."/>
            <person name="Vitulo N."/>
            <person name="Forcato C."/>
            <person name="D'Angelo M."/>
            <person name="Schiavon R."/>
            <person name="Vezzi A."/>
            <person name="Giacometti G.M."/>
            <person name="Morosinotto T."/>
            <person name="Valle G."/>
        </authorList>
    </citation>
    <scope>NUCLEOTIDE SEQUENCE [LARGE SCALE GENOMIC DNA]</scope>
    <source>
        <strain evidence="2 3">B-31</strain>
    </source>
</reference>
<evidence type="ECO:0000313" key="2">
    <source>
        <dbReference type="EMBL" id="EWM25713.1"/>
    </source>
</evidence>
<evidence type="ECO:0000256" key="1">
    <source>
        <dbReference type="ARBA" id="ARBA00010815"/>
    </source>
</evidence>
<organism evidence="2 3">
    <name type="scientific">Nannochloropsis gaditana</name>
    <dbReference type="NCBI Taxonomy" id="72520"/>
    <lineage>
        <taxon>Eukaryota</taxon>
        <taxon>Sar</taxon>
        <taxon>Stramenopiles</taxon>
        <taxon>Ochrophyta</taxon>
        <taxon>Eustigmatophyceae</taxon>
        <taxon>Eustigmatales</taxon>
        <taxon>Monodopsidaceae</taxon>
        <taxon>Nannochloropsis</taxon>
    </lineage>
</organism>
<evidence type="ECO:0000313" key="3">
    <source>
        <dbReference type="Proteomes" id="UP000019335"/>
    </source>
</evidence>
<dbReference type="EMBL" id="AZIL01000837">
    <property type="protein sequence ID" value="EWM25713.1"/>
    <property type="molecule type" value="Genomic_DNA"/>
</dbReference>
<sequence length="421" mass="47348">MAQRMVDAFNHFVDLHIVPKVQPIVEKDLVPDSVIRLGIRSMLRDMLCDFKNRGLEGTMTAKQAYVDELKTLPIAVSTGAANEQHYEIPTALYRLMLGPWMKYSCGYWPKADTSFVDSETEMLELYCRRAELEDGMTVLDLGCGWGSVSLYVAGKYPRSQVYALSNSATQREYIEEECKKRGLTNLTVWTADINDFEGPEAMAGNGGEDKSRTAGNFSSKSPGIEGYAMEAGVMPTPSVEGGDGGSGDTRRGDAFDRVISIEMFEHCKNYQRLFAKVAGWLRPGGKLFVHVFTHATTPYHFEKSWMAENFFTGGQMPSQDLFLYFQDDLKIEAQWVLNGKHYSRTNAAWLSNLDRHKTEAKRLLADIYGPEKATKAFVDWRLFFLTLVECFAIDDGNQWAVSLYRFVKPLPGKGVDNEALA</sequence>
<dbReference type="InterPro" id="IPR029063">
    <property type="entry name" value="SAM-dependent_MTases_sf"/>
</dbReference>
<accession>W7TQD4</accession>
<dbReference type="GO" id="GO:0032259">
    <property type="term" value="P:methylation"/>
    <property type="evidence" value="ECO:0007669"/>
    <property type="project" value="UniProtKB-KW"/>
</dbReference>
<comment type="caution">
    <text evidence="2">The sequence shown here is derived from an EMBL/GenBank/DDBJ whole genome shotgun (WGS) entry which is preliminary data.</text>
</comment>
<dbReference type="PANTHER" id="PTHR43832">
    <property type="match status" value="1"/>
</dbReference>
<dbReference type="GO" id="GO:0008168">
    <property type="term" value="F:methyltransferase activity"/>
    <property type="evidence" value="ECO:0007669"/>
    <property type="project" value="UniProtKB-KW"/>
</dbReference>
<dbReference type="PANTHER" id="PTHR43832:SF1">
    <property type="entry name" value="S-ADENOSYL-L-METHIONINE-DEPENDENT METHYLTRANSFERASES SUPERFAMILY PROTEIN"/>
    <property type="match status" value="1"/>
</dbReference>
<dbReference type="Proteomes" id="UP000019335">
    <property type="component" value="Chromosome 10"/>
</dbReference>
<comment type="similarity">
    <text evidence="1">Belongs to the CFA/CMAS family.</text>
</comment>
<gene>
    <name evidence="2" type="ORF">Naga_100154g4</name>
</gene>
<dbReference type="SUPFAM" id="SSF53335">
    <property type="entry name" value="S-adenosyl-L-methionine-dependent methyltransferases"/>
    <property type="match status" value="1"/>
</dbReference>
<keyword evidence="2" id="KW-0489">Methyltransferase</keyword>
<proteinExistence type="inferred from homology"/>
<dbReference type="Pfam" id="PF02353">
    <property type="entry name" value="CMAS"/>
    <property type="match status" value="2"/>
</dbReference>
<keyword evidence="3" id="KW-1185">Reference proteome</keyword>
<protein>
    <submittedName>
        <fullName evidence="2">Methyltransferase type 11</fullName>
    </submittedName>
</protein>
<keyword evidence="2" id="KW-0808">Transferase</keyword>
<dbReference type="Gene3D" id="3.40.50.150">
    <property type="entry name" value="Vaccinia Virus protein VP39"/>
    <property type="match status" value="1"/>
</dbReference>
<dbReference type="OrthoDB" id="506498at2759"/>
<name>W7TQD4_9STRA</name>
<dbReference type="AlphaFoldDB" id="W7TQD4"/>